<dbReference type="SUPFAM" id="SSF63817">
    <property type="entry name" value="Sortase"/>
    <property type="match status" value="1"/>
</dbReference>
<organism evidence="4 5">
    <name type="scientific">Christensenella hongkongensis</name>
    <dbReference type="NCBI Taxonomy" id="270498"/>
    <lineage>
        <taxon>Bacteria</taxon>
        <taxon>Bacillati</taxon>
        <taxon>Bacillota</taxon>
        <taxon>Clostridia</taxon>
        <taxon>Christensenellales</taxon>
        <taxon>Christensenellaceae</taxon>
        <taxon>Christensenella</taxon>
    </lineage>
</organism>
<name>A0A0M2NJH4_9FIRM</name>
<dbReference type="Gene3D" id="2.40.260.10">
    <property type="entry name" value="Sortase"/>
    <property type="match status" value="1"/>
</dbReference>
<dbReference type="EMBL" id="LAYJ01000027">
    <property type="protein sequence ID" value="KKI52328.1"/>
    <property type="molecule type" value="Genomic_DNA"/>
</dbReference>
<protein>
    <recommendedName>
        <fullName evidence="6">Class D sortase</fullName>
    </recommendedName>
</protein>
<sequence>MKTILRGIIIISVLVFAIWLIFIAICGGDQHIDIEQPEGSHSFTKMGSTVAIGQGEIEVVQGGEAAQPEINGSRASGQSNQDVVGILHIRDKAFAVRDNVSAQTLKNSIGWLNNSSLPPDGGPCVLMGHRNTQFRILKDVEIGEQLVFENVSGEQYTYEVKAVEILESDSDLRFYATDESSIVLVTCYPFYYSGHAPQKYVVTAVID</sequence>
<evidence type="ECO:0008006" key="6">
    <source>
        <dbReference type="Google" id="ProtNLM"/>
    </source>
</evidence>
<dbReference type="InterPro" id="IPR005754">
    <property type="entry name" value="Sortase"/>
</dbReference>
<accession>A0A0M2NJH4</accession>
<dbReference type="CDD" id="cd05828">
    <property type="entry name" value="Sortase_D_1"/>
    <property type="match status" value="1"/>
</dbReference>
<keyword evidence="5" id="KW-1185">Reference proteome</keyword>
<keyword evidence="3" id="KW-1133">Transmembrane helix</keyword>
<feature type="transmembrane region" description="Helical" evidence="3">
    <location>
        <begin position="7"/>
        <end position="25"/>
    </location>
</feature>
<gene>
    <name evidence="4" type="ORF">CHK_0160</name>
</gene>
<feature type="active site" description="Acyl-thioester intermediate" evidence="2">
    <location>
        <position position="187"/>
    </location>
</feature>
<comment type="caution">
    <text evidence="4">The sequence shown here is derived from an EMBL/GenBank/DDBJ whole genome shotgun (WGS) entry which is preliminary data.</text>
</comment>
<keyword evidence="1" id="KW-0378">Hydrolase</keyword>
<reference evidence="4 5" key="1">
    <citation type="submission" date="2015-04" db="EMBL/GenBank/DDBJ databases">
        <title>Draft genome sequence of bacteremic isolate Catabacter hongkongensis type strain HKU16T.</title>
        <authorList>
            <person name="Lau S.K."/>
            <person name="Teng J.L."/>
            <person name="Huang Y."/>
            <person name="Curreem S.O."/>
            <person name="Tsui S.K."/>
            <person name="Woo P.C."/>
        </authorList>
    </citation>
    <scope>NUCLEOTIDE SEQUENCE [LARGE SCALE GENOMIC DNA]</scope>
    <source>
        <strain evidence="4 5">HKU16</strain>
    </source>
</reference>
<keyword evidence="3" id="KW-0812">Transmembrane</keyword>
<proteinExistence type="predicted"/>
<dbReference type="InterPro" id="IPR023365">
    <property type="entry name" value="Sortase_dom-sf"/>
</dbReference>
<dbReference type="Proteomes" id="UP000034076">
    <property type="component" value="Unassembled WGS sequence"/>
</dbReference>
<dbReference type="NCBIfam" id="TIGR01076">
    <property type="entry name" value="sortase_fam"/>
    <property type="match status" value="1"/>
</dbReference>
<dbReference type="GO" id="GO:0016787">
    <property type="term" value="F:hydrolase activity"/>
    <property type="evidence" value="ECO:0007669"/>
    <property type="project" value="UniProtKB-KW"/>
</dbReference>
<dbReference type="OrthoDB" id="1648028at2"/>
<evidence type="ECO:0000313" key="5">
    <source>
        <dbReference type="Proteomes" id="UP000034076"/>
    </source>
</evidence>
<keyword evidence="3" id="KW-0472">Membrane</keyword>
<dbReference type="Pfam" id="PF04203">
    <property type="entry name" value="Sortase"/>
    <property type="match status" value="1"/>
</dbReference>
<evidence type="ECO:0000256" key="3">
    <source>
        <dbReference type="SAM" id="Phobius"/>
    </source>
</evidence>
<dbReference type="InterPro" id="IPR041999">
    <property type="entry name" value="Sortase_D_1"/>
</dbReference>
<feature type="active site" description="Proton donor/acceptor" evidence="2">
    <location>
        <position position="129"/>
    </location>
</feature>
<evidence type="ECO:0000256" key="2">
    <source>
        <dbReference type="PIRSR" id="PIRSR605754-1"/>
    </source>
</evidence>
<dbReference type="STRING" id="270498.CHK_0160"/>
<evidence type="ECO:0000313" key="4">
    <source>
        <dbReference type="EMBL" id="KKI52328.1"/>
    </source>
</evidence>
<evidence type="ECO:0000256" key="1">
    <source>
        <dbReference type="ARBA" id="ARBA00022801"/>
    </source>
</evidence>
<dbReference type="AlphaFoldDB" id="A0A0M2NJH4"/>
<dbReference type="RefSeq" id="WP_052740088.1">
    <property type="nucleotide sequence ID" value="NZ_LAYJ01000027.1"/>
</dbReference>